<feature type="domain" description="EamA" evidence="7">
    <location>
        <begin position="16"/>
        <end position="142"/>
    </location>
</feature>
<feature type="transmembrane region" description="Helical" evidence="6">
    <location>
        <begin position="100"/>
        <end position="120"/>
    </location>
</feature>
<name>A0A846MGE7_9SPHN</name>
<dbReference type="EMBL" id="JAASQR010000001">
    <property type="protein sequence ID" value="NIJ15956.1"/>
    <property type="molecule type" value="Genomic_DNA"/>
</dbReference>
<reference evidence="8 9" key="1">
    <citation type="submission" date="2020-03" db="EMBL/GenBank/DDBJ databases">
        <title>Genomic Encyclopedia of Type Strains, Phase IV (KMG-IV): sequencing the most valuable type-strain genomes for metagenomic binning, comparative biology and taxonomic classification.</title>
        <authorList>
            <person name="Goeker M."/>
        </authorList>
    </citation>
    <scope>NUCLEOTIDE SEQUENCE [LARGE SCALE GENOMIC DNA]</scope>
    <source>
        <strain evidence="8 9">DSM 21299</strain>
    </source>
</reference>
<comment type="similarity">
    <text evidence="2">Belongs to the drug/metabolite transporter (DMT) superfamily. 10 TMS drug/metabolite exporter (DME) (TC 2.A.7.3) family.</text>
</comment>
<feature type="transmembrane region" description="Helical" evidence="6">
    <location>
        <begin position="127"/>
        <end position="146"/>
    </location>
</feature>
<dbReference type="SUPFAM" id="SSF103481">
    <property type="entry name" value="Multidrug resistance efflux transporter EmrE"/>
    <property type="match status" value="2"/>
</dbReference>
<dbReference type="Proteomes" id="UP000576821">
    <property type="component" value="Unassembled WGS sequence"/>
</dbReference>
<evidence type="ECO:0000313" key="9">
    <source>
        <dbReference type="Proteomes" id="UP000576821"/>
    </source>
</evidence>
<keyword evidence="5 6" id="KW-0472">Membrane</keyword>
<feature type="transmembrane region" description="Helical" evidence="6">
    <location>
        <begin position="222"/>
        <end position="247"/>
    </location>
</feature>
<dbReference type="PANTHER" id="PTHR22911">
    <property type="entry name" value="ACYL-MALONYL CONDENSING ENZYME-RELATED"/>
    <property type="match status" value="1"/>
</dbReference>
<evidence type="ECO:0000256" key="6">
    <source>
        <dbReference type="SAM" id="Phobius"/>
    </source>
</evidence>
<evidence type="ECO:0000256" key="2">
    <source>
        <dbReference type="ARBA" id="ARBA00009853"/>
    </source>
</evidence>
<feature type="transmembrane region" description="Helical" evidence="6">
    <location>
        <begin position="152"/>
        <end position="173"/>
    </location>
</feature>
<dbReference type="Gene3D" id="1.10.3730.20">
    <property type="match status" value="1"/>
</dbReference>
<feature type="transmembrane region" description="Helical" evidence="6">
    <location>
        <begin position="74"/>
        <end position="94"/>
    </location>
</feature>
<feature type="transmembrane region" description="Helical" evidence="6">
    <location>
        <begin position="279"/>
        <end position="296"/>
    </location>
</feature>
<dbReference type="InterPro" id="IPR000620">
    <property type="entry name" value="EamA_dom"/>
</dbReference>
<dbReference type="RefSeq" id="WP_167302557.1">
    <property type="nucleotide sequence ID" value="NZ_JAASQR010000001.1"/>
</dbReference>
<dbReference type="GO" id="GO:0016020">
    <property type="term" value="C:membrane"/>
    <property type="evidence" value="ECO:0007669"/>
    <property type="project" value="UniProtKB-SubCell"/>
</dbReference>
<keyword evidence="9" id="KW-1185">Reference proteome</keyword>
<feature type="transmembrane region" description="Helical" evidence="6">
    <location>
        <begin position="185"/>
        <end position="210"/>
    </location>
</feature>
<proteinExistence type="inferred from homology"/>
<keyword evidence="4 6" id="KW-1133">Transmembrane helix</keyword>
<gene>
    <name evidence="8" type="ORF">FHS54_000905</name>
</gene>
<dbReference type="AlphaFoldDB" id="A0A846MGE7"/>
<dbReference type="Pfam" id="PF00892">
    <property type="entry name" value="EamA"/>
    <property type="match status" value="2"/>
</dbReference>
<dbReference type="InterPro" id="IPR037185">
    <property type="entry name" value="EmrE-like"/>
</dbReference>
<keyword evidence="3 6" id="KW-0812">Transmembrane</keyword>
<feature type="domain" description="EamA" evidence="7">
    <location>
        <begin position="156"/>
        <end position="296"/>
    </location>
</feature>
<feature type="transmembrane region" description="Helical" evidence="6">
    <location>
        <begin position="254"/>
        <end position="273"/>
    </location>
</feature>
<evidence type="ECO:0000256" key="4">
    <source>
        <dbReference type="ARBA" id="ARBA00022989"/>
    </source>
</evidence>
<evidence type="ECO:0000256" key="1">
    <source>
        <dbReference type="ARBA" id="ARBA00004141"/>
    </source>
</evidence>
<evidence type="ECO:0000313" key="8">
    <source>
        <dbReference type="EMBL" id="NIJ15956.1"/>
    </source>
</evidence>
<evidence type="ECO:0000259" key="7">
    <source>
        <dbReference type="Pfam" id="PF00892"/>
    </source>
</evidence>
<protein>
    <submittedName>
        <fullName evidence="8">S-adenosylmethionine uptake transporter</fullName>
    </submittedName>
</protein>
<comment type="caution">
    <text evidence="8">The sequence shown here is derived from an EMBL/GenBank/DDBJ whole genome shotgun (WGS) entry which is preliminary data.</text>
</comment>
<evidence type="ECO:0000256" key="3">
    <source>
        <dbReference type="ARBA" id="ARBA00022692"/>
    </source>
</evidence>
<comment type="subcellular location">
    <subcellularLocation>
        <location evidence="1">Membrane</location>
        <topology evidence="1">Multi-pass membrane protein</topology>
    </subcellularLocation>
</comment>
<sequence>MNKPQSRSLAIPFAVCCAAVLLFALMDAAMKGLSLSIGLFNALFWRALAGTVLGLALMLPGGHRWPDRAVLRLHLLRGVVVTLMASLFFFALMRMPLAEAIALSFIAPLIALYLAALLLGERISRRAIGASLLGLVGVAVILSGRMQGSYDAQALLGSVAVLLSAMLFAWNLIIQRQQAQLASPVEVAFFQHLVMFILFGLCALAAWLVPDLVPLRLDLPRLGSWLLVAACAGLAFTSLAAFAWAYARAEAQNLIPVEYTAFIWAAVIGWLAFGERMTLPTLAGAGLIVAGCLIALRSTPVPQMHE</sequence>
<feature type="transmembrane region" description="Helical" evidence="6">
    <location>
        <begin position="44"/>
        <end position="62"/>
    </location>
</feature>
<evidence type="ECO:0000256" key="5">
    <source>
        <dbReference type="ARBA" id="ARBA00023136"/>
    </source>
</evidence>
<organism evidence="8 9">
    <name type="scientific">Sphingobium vermicomposti</name>
    <dbReference type="NCBI Taxonomy" id="529005"/>
    <lineage>
        <taxon>Bacteria</taxon>
        <taxon>Pseudomonadati</taxon>
        <taxon>Pseudomonadota</taxon>
        <taxon>Alphaproteobacteria</taxon>
        <taxon>Sphingomonadales</taxon>
        <taxon>Sphingomonadaceae</taxon>
        <taxon>Sphingobium</taxon>
    </lineage>
</organism>
<accession>A0A846MGE7</accession>
<dbReference type="PANTHER" id="PTHR22911:SF6">
    <property type="entry name" value="SOLUTE CARRIER FAMILY 35 MEMBER G1"/>
    <property type="match status" value="1"/>
</dbReference>